<dbReference type="EMBL" id="JANPWZ010002209">
    <property type="protein sequence ID" value="KAJ3560652.1"/>
    <property type="molecule type" value="Genomic_DNA"/>
</dbReference>
<evidence type="ECO:0000256" key="1">
    <source>
        <dbReference type="SAM" id="MobiDB-lite"/>
    </source>
</evidence>
<evidence type="ECO:0000313" key="3">
    <source>
        <dbReference type="Proteomes" id="UP001148614"/>
    </source>
</evidence>
<accession>A0A9W8THN7</accession>
<evidence type="ECO:0000313" key="2">
    <source>
        <dbReference type="EMBL" id="KAJ3560652.1"/>
    </source>
</evidence>
<gene>
    <name evidence="2" type="ORF">NPX13_g9232</name>
</gene>
<keyword evidence="3" id="KW-1185">Reference proteome</keyword>
<proteinExistence type="predicted"/>
<dbReference type="AlphaFoldDB" id="A0A9W8THN7"/>
<feature type="region of interest" description="Disordered" evidence="1">
    <location>
        <begin position="1"/>
        <end position="89"/>
    </location>
</feature>
<comment type="caution">
    <text evidence="2">The sequence shown here is derived from an EMBL/GenBank/DDBJ whole genome shotgun (WGS) entry which is preliminary data.</text>
</comment>
<dbReference type="VEuPathDB" id="FungiDB:F4678DRAFT_154041"/>
<name>A0A9W8THN7_9PEZI</name>
<feature type="compositionally biased region" description="Low complexity" evidence="1">
    <location>
        <begin position="23"/>
        <end position="33"/>
    </location>
</feature>
<reference evidence="2" key="1">
    <citation type="submission" date="2022-07" db="EMBL/GenBank/DDBJ databases">
        <title>Genome Sequence of Xylaria arbuscula.</title>
        <authorList>
            <person name="Buettner E."/>
        </authorList>
    </citation>
    <scope>NUCLEOTIDE SEQUENCE</scope>
    <source>
        <strain evidence="2">VT107</strain>
    </source>
</reference>
<organism evidence="2 3">
    <name type="scientific">Xylaria arbuscula</name>
    <dbReference type="NCBI Taxonomy" id="114810"/>
    <lineage>
        <taxon>Eukaryota</taxon>
        <taxon>Fungi</taxon>
        <taxon>Dikarya</taxon>
        <taxon>Ascomycota</taxon>
        <taxon>Pezizomycotina</taxon>
        <taxon>Sordariomycetes</taxon>
        <taxon>Xylariomycetidae</taxon>
        <taxon>Xylariales</taxon>
        <taxon>Xylariaceae</taxon>
        <taxon>Xylaria</taxon>
    </lineage>
</organism>
<dbReference type="Proteomes" id="UP001148614">
    <property type="component" value="Unassembled WGS sequence"/>
</dbReference>
<sequence>MPPKRMTANPVRPARHRAGKATGASSESESGSEASEDESEQPSKREHKIAPPPKAISAGRIVSKLGQVDLNEQRRQGKEAEDRRLAAEKAAKLAAEEGFVTEESDDEGK</sequence>
<protein>
    <submittedName>
        <fullName evidence="2">Uncharacterized protein</fullName>
    </submittedName>
</protein>
<feature type="compositionally biased region" description="Basic and acidic residues" evidence="1">
    <location>
        <begin position="71"/>
        <end position="89"/>
    </location>
</feature>